<evidence type="ECO:0000313" key="2">
    <source>
        <dbReference type="Proteomes" id="UP000827976"/>
    </source>
</evidence>
<name>A0ACB7WQJ3_DIOAL</name>
<protein>
    <submittedName>
        <fullName evidence="1">Uncharacterized protein</fullName>
    </submittedName>
</protein>
<reference evidence="2" key="1">
    <citation type="journal article" date="2022" name="Nat. Commun.">
        <title>Chromosome evolution and the genetic basis of agronomically important traits in greater yam.</title>
        <authorList>
            <person name="Bredeson J.V."/>
            <person name="Lyons J.B."/>
            <person name="Oniyinde I.O."/>
            <person name="Okereke N.R."/>
            <person name="Kolade O."/>
            <person name="Nnabue I."/>
            <person name="Nwadili C.O."/>
            <person name="Hribova E."/>
            <person name="Parker M."/>
            <person name="Nwogha J."/>
            <person name="Shu S."/>
            <person name="Carlson J."/>
            <person name="Kariba R."/>
            <person name="Muthemba S."/>
            <person name="Knop K."/>
            <person name="Barton G.J."/>
            <person name="Sherwood A.V."/>
            <person name="Lopez-Montes A."/>
            <person name="Asiedu R."/>
            <person name="Jamnadass R."/>
            <person name="Muchugi A."/>
            <person name="Goodstein D."/>
            <person name="Egesi C.N."/>
            <person name="Featherston J."/>
            <person name="Asfaw A."/>
            <person name="Simpson G.G."/>
            <person name="Dolezel J."/>
            <person name="Hendre P.S."/>
            <person name="Van Deynze A."/>
            <person name="Kumar P.L."/>
            <person name="Obidiegwu J.E."/>
            <person name="Bhattacharjee R."/>
            <person name="Rokhsar D.S."/>
        </authorList>
    </citation>
    <scope>NUCLEOTIDE SEQUENCE [LARGE SCALE GENOMIC DNA]</scope>
    <source>
        <strain evidence="2">cv. TDa95/00328</strain>
    </source>
</reference>
<evidence type="ECO:0000313" key="1">
    <source>
        <dbReference type="EMBL" id="KAH7690460.1"/>
    </source>
</evidence>
<comment type="caution">
    <text evidence="1">The sequence shown here is derived from an EMBL/GenBank/DDBJ whole genome shotgun (WGS) entry which is preliminary data.</text>
</comment>
<gene>
    <name evidence="1" type="ORF">IHE45_02G048700</name>
</gene>
<proteinExistence type="predicted"/>
<organism evidence="1 2">
    <name type="scientific">Dioscorea alata</name>
    <name type="common">Purple yam</name>
    <dbReference type="NCBI Taxonomy" id="55571"/>
    <lineage>
        <taxon>Eukaryota</taxon>
        <taxon>Viridiplantae</taxon>
        <taxon>Streptophyta</taxon>
        <taxon>Embryophyta</taxon>
        <taxon>Tracheophyta</taxon>
        <taxon>Spermatophyta</taxon>
        <taxon>Magnoliopsida</taxon>
        <taxon>Liliopsida</taxon>
        <taxon>Dioscoreales</taxon>
        <taxon>Dioscoreaceae</taxon>
        <taxon>Dioscorea</taxon>
    </lineage>
</organism>
<dbReference type="Proteomes" id="UP000827976">
    <property type="component" value="Chromosome 2"/>
</dbReference>
<accession>A0ACB7WQJ3</accession>
<keyword evidence="2" id="KW-1185">Reference proteome</keyword>
<sequence>MEEGKENVSTSSEKKGGKKKLERQRSRLQMQAPSSIQVTHTSISSLSDWNIPIPLLSPLDFPNPLHHHHHPSNTTPPPPSSSSFIDIDHQELRQREEKDDGEIKGNKSAGTGWRGWQHPAEPFHYEPVAGKTPAFLLPSHCT</sequence>
<dbReference type="EMBL" id="CM037012">
    <property type="protein sequence ID" value="KAH7690460.1"/>
    <property type="molecule type" value="Genomic_DNA"/>
</dbReference>